<feature type="region of interest" description="Disordered" evidence="1">
    <location>
        <begin position="93"/>
        <end position="155"/>
    </location>
</feature>
<name>A0A9E7G3B5_9LILI</name>
<accession>A0A9E7G3B5</accession>
<protein>
    <submittedName>
        <fullName evidence="2">Uncharacterized protein</fullName>
    </submittedName>
</protein>
<dbReference type="EMBL" id="CP097507">
    <property type="protein sequence ID" value="URE07514.1"/>
    <property type="molecule type" value="Genomic_DNA"/>
</dbReference>
<feature type="compositionally biased region" description="Basic and acidic residues" evidence="1">
    <location>
        <begin position="141"/>
        <end position="155"/>
    </location>
</feature>
<evidence type="ECO:0000256" key="1">
    <source>
        <dbReference type="SAM" id="MobiDB-lite"/>
    </source>
</evidence>
<evidence type="ECO:0000313" key="2">
    <source>
        <dbReference type="EMBL" id="URE07514.1"/>
    </source>
</evidence>
<gene>
    <name evidence="2" type="ORF">MUK42_36713</name>
</gene>
<reference evidence="2" key="1">
    <citation type="submission" date="2022-05" db="EMBL/GenBank/DDBJ databases">
        <title>The Musa troglodytarum L. genome provides insights into the mechanism of non-climacteric behaviour and enrichment of carotenoids.</title>
        <authorList>
            <person name="Wang J."/>
        </authorList>
    </citation>
    <scope>NUCLEOTIDE SEQUENCE</scope>
    <source>
        <tissue evidence="2">Leaf</tissue>
    </source>
</reference>
<feature type="compositionally biased region" description="Basic and acidic residues" evidence="1">
    <location>
        <begin position="93"/>
        <end position="109"/>
    </location>
</feature>
<evidence type="ECO:0000313" key="3">
    <source>
        <dbReference type="Proteomes" id="UP001055439"/>
    </source>
</evidence>
<keyword evidence="3" id="KW-1185">Reference proteome</keyword>
<organism evidence="2 3">
    <name type="scientific">Musa troglodytarum</name>
    <name type="common">fe'i banana</name>
    <dbReference type="NCBI Taxonomy" id="320322"/>
    <lineage>
        <taxon>Eukaryota</taxon>
        <taxon>Viridiplantae</taxon>
        <taxon>Streptophyta</taxon>
        <taxon>Embryophyta</taxon>
        <taxon>Tracheophyta</taxon>
        <taxon>Spermatophyta</taxon>
        <taxon>Magnoliopsida</taxon>
        <taxon>Liliopsida</taxon>
        <taxon>Zingiberales</taxon>
        <taxon>Musaceae</taxon>
        <taxon>Musa</taxon>
    </lineage>
</organism>
<dbReference type="AlphaFoldDB" id="A0A9E7G3B5"/>
<sequence length="155" mass="17629">MEEGLVPVDVYFLCVSAMHSSNPRKGEMGAAIEICFSVRVTRSLFLGTVVVLESHCHGNQTSPVSPYRPEEQDTVFAYRNKYRSPFVAHGAGRETVDEFPRQTGRREKLPLPMPNQVDGCGLRRRRGWASKNKEGWIQPPSEERNKKKKMEHVQS</sequence>
<dbReference type="Proteomes" id="UP001055439">
    <property type="component" value="Chromosome 5"/>
</dbReference>
<proteinExistence type="predicted"/>